<dbReference type="Gene3D" id="3.30.1240.10">
    <property type="match status" value="1"/>
</dbReference>
<protein>
    <submittedName>
        <fullName evidence="1">Cof-type HAD-IIB family hydrolase</fullName>
    </submittedName>
</protein>
<name>A0AAP2DAH3_9BACT</name>
<dbReference type="InterPro" id="IPR000150">
    <property type="entry name" value="Cof"/>
</dbReference>
<gene>
    <name evidence="1" type="ORF">KK078_17780</name>
</gene>
<dbReference type="PANTHER" id="PTHR10000">
    <property type="entry name" value="PHOSPHOSERINE PHOSPHATASE"/>
    <property type="match status" value="1"/>
</dbReference>
<dbReference type="Gene3D" id="3.40.50.1000">
    <property type="entry name" value="HAD superfamily/HAD-like"/>
    <property type="match status" value="1"/>
</dbReference>
<dbReference type="PROSITE" id="PS01229">
    <property type="entry name" value="COF_2"/>
    <property type="match status" value="1"/>
</dbReference>
<dbReference type="Proteomes" id="UP001319180">
    <property type="component" value="Unassembled WGS sequence"/>
</dbReference>
<keyword evidence="2" id="KW-1185">Reference proteome</keyword>
<comment type="caution">
    <text evidence="1">The sequence shown here is derived from an EMBL/GenBank/DDBJ whole genome shotgun (WGS) entry which is preliminary data.</text>
</comment>
<dbReference type="InterPro" id="IPR036412">
    <property type="entry name" value="HAD-like_sf"/>
</dbReference>
<dbReference type="AlphaFoldDB" id="A0AAP2DAH3"/>
<dbReference type="SFLD" id="SFLDG01140">
    <property type="entry name" value="C2.B:_Phosphomannomutase_and_P"/>
    <property type="match status" value="1"/>
</dbReference>
<dbReference type="GO" id="GO:0005829">
    <property type="term" value="C:cytosol"/>
    <property type="evidence" value="ECO:0007669"/>
    <property type="project" value="TreeGrafter"/>
</dbReference>
<dbReference type="NCBIfam" id="TIGR00099">
    <property type="entry name" value="Cof-subfamily"/>
    <property type="match status" value="1"/>
</dbReference>
<dbReference type="CDD" id="cd07516">
    <property type="entry name" value="HAD_Pase"/>
    <property type="match status" value="1"/>
</dbReference>
<sequence length="278" mass="30328">MITPLRERIRAVCTDIDGTLLDSRRELSPRTLATIGRIKDTLPIILASSRMPAAMRHLQQELGITTHPLICYNGGYVLQLDGPRPHVLDSVVIPVAVCRQILALTAGSSLHISLYEQDNWYAPGYDQWTEREARITKVSPQIDPAANVLARWEHQGTGAHKIMCMGDEGAISALQNALENGFSTDVHAYRSKSTYLEIAPRAISKASAMELVLKTCYGLGAASAMAFGDNYNDMDMLTAAGWGVAMANGRDEVKALAKEITEANIDDGVAQAIERHLL</sequence>
<accession>A0AAP2DAH3</accession>
<proteinExistence type="predicted"/>
<dbReference type="RefSeq" id="WP_254091654.1">
    <property type="nucleotide sequence ID" value="NZ_JAHESC010000026.1"/>
</dbReference>
<dbReference type="GO" id="GO:0000287">
    <property type="term" value="F:magnesium ion binding"/>
    <property type="evidence" value="ECO:0007669"/>
    <property type="project" value="TreeGrafter"/>
</dbReference>
<dbReference type="EMBL" id="JAHESC010000026">
    <property type="protein sequence ID" value="MBT1688426.1"/>
    <property type="molecule type" value="Genomic_DNA"/>
</dbReference>
<reference evidence="1 2" key="1">
    <citation type="submission" date="2021-05" db="EMBL/GenBank/DDBJ databases">
        <title>A Polyphasic approach of four new species of the genus Ohtaekwangia: Ohtaekwangia histidinii sp. nov., Ohtaekwangia cretensis sp. nov., Ohtaekwangia indiensis sp. nov., Ohtaekwangia reichenbachii sp. nov. from diverse environment.</title>
        <authorList>
            <person name="Octaviana S."/>
        </authorList>
    </citation>
    <scope>NUCLEOTIDE SEQUENCE [LARGE SCALE GENOMIC DNA]</scope>
    <source>
        <strain evidence="1 2">PWU37</strain>
    </source>
</reference>
<evidence type="ECO:0000313" key="1">
    <source>
        <dbReference type="EMBL" id="MBT1688426.1"/>
    </source>
</evidence>
<dbReference type="SFLD" id="SFLDS00003">
    <property type="entry name" value="Haloacid_Dehalogenase"/>
    <property type="match status" value="1"/>
</dbReference>
<evidence type="ECO:0000313" key="2">
    <source>
        <dbReference type="Proteomes" id="UP001319180"/>
    </source>
</evidence>
<dbReference type="SUPFAM" id="SSF56784">
    <property type="entry name" value="HAD-like"/>
    <property type="match status" value="1"/>
</dbReference>
<keyword evidence="1" id="KW-0378">Hydrolase</keyword>
<dbReference type="GO" id="GO:0016791">
    <property type="term" value="F:phosphatase activity"/>
    <property type="evidence" value="ECO:0007669"/>
    <property type="project" value="UniProtKB-ARBA"/>
</dbReference>
<organism evidence="1 2">
    <name type="scientific">Dawidia soli</name>
    <dbReference type="NCBI Taxonomy" id="2782352"/>
    <lineage>
        <taxon>Bacteria</taxon>
        <taxon>Pseudomonadati</taxon>
        <taxon>Bacteroidota</taxon>
        <taxon>Cytophagia</taxon>
        <taxon>Cytophagales</taxon>
        <taxon>Chryseotaleaceae</taxon>
        <taxon>Dawidia</taxon>
    </lineage>
</organism>
<dbReference type="Pfam" id="PF08282">
    <property type="entry name" value="Hydrolase_3"/>
    <property type="match status" value="1"/>
</dbReference>
<dbReference type="PANTHER" id="PTHR10000:SF8">
    <property type="entry name" value="HAD SUPERFAMILY HYDROLASE-LIKE, TYPE 3"/>
    <property type="match status" value="1"/>
</dbReference>
<dbReference type="InterPro" id="IPR023214">
    <property type="entry name" value="HAD_sf"/>
</dbReference>